<gene>
    <name evidence="2" type="ORF">SOASR030_18680</name>
</gene>
<dbReference type="RefSeq" id="WP_027273713.1">
    <property type="nucleotide sequence ID" value="NZ_BRLH01000003.1"/>
</dbReference>
<evidence type="ECO:0000313" key="2">
    <source>
        <dbReference type="EMBL" id="GKX55756.1"/>
    </source>
</evidence>
<keyword evidence="3" id="KW-1185">Reference proteome</keyword>
<dbReference type="AlphaFoldDB" id="A0AAV5N4S9"/>
<proteinExistence type="predicted"/>
<name>A0AAV5N4S9_9GAMM</name>
<dbReference type="Pfam" id="PF01755">
    <property type="entry name" value="Glyco_transf_25"/>
    <property type="match status" value="1"/>
</dbReference>
<comment type="caution">
    <text evidence="2">The sequence shown here is derived from an EMBL/GenBank/DDBJ whole genome shotgun (WGS) entry which is preliminary data.</text>
</comment>
<dbReference type="InterPro" id="IPR002654">
    <property type="entry name" value="Glyco_trans_25"/>
</dbReference>
<evidence type="ECO:0000313" key="3">
    <source>
        <dbReference type="Proteomes" id="UP001058124"/>
    </source>
</evidence>
<protein>
    <submittedName>
        <fullName evidence="2">LPS glycosyltransferase</fullName>
    </submittedName>
</protein>
<accession>A0AAV5N4S9</accession>
<reference evidence="2" key="1">
    <citation type="submission" date="2022-06" db="EMBL/GenBank/DDBJ databases">
        <title>Draft genome sequences of Leminorella grimontii str. JCM5902.</title>
        <authorList>
            <person name="Wakabayashi Y."/>
            <person name="Kojima K."/>
        </authorList>
    </citation>
    <scope>NUCLEOTIDE SEQUENCE</scope>
    <source>
        <strain evidence="2">JCM 5902</strain>
    </source>
</reference>
<sequence length="223" mass="26168">MSSIDWQFVDKVVYINLAKRRDRNEQLQKQLVALGISKEKVLRFNAIEESPGYIGCVKSHIAVLLMAMKEKWNNVLILEDDVTFIHEESARVLINRLFQTLKNVKWTVAFLAAHHYRVTPFKHVNYLVRVNKAWCACAYLVQRDYYPILLENYLQSLYHLERGGLPSRYALDVNWWSLMEKDCWLGLFPNVAYQAADYSDIEKGVVDYRELFFKPLSEVVGQE</sequence>
<evidence type="ECO:0000259" key="1">
    <source>
        <dbReference type="Pfam" id="PF01755"/>
    </source>
</evidence>
<organism evidence="2 3">
    <name type="scientific">Leminorella grimontii</name>
    <dbReference type="NCBI Taxonomy" id="82981"/>
    <lineage>
        <taxon>Bacteria</taxon>
        <taxon>Pseudomonadati</taxon>
        <taxon>Pseudomonadota</taxon>
        <taxon>Gammaproteobacteria</taxon>
        <taxon>Enterobacterales</taxon>
        <taxon>Budviciaceae</taxon>
        <taxon>Leminorella</taxon>
    </lineage>
</organism>
<dbReference type="Proteomes" id="UP001058124">
    <property type="component" value="Unassembled WGS sequence"/>
</dbReference>
<dbReference type="EMBL" id="BRLH01000003">
    <property type="protein sequence ID" value="GKX55756.1"/>
    <property type="molecule type" value="Genomic_DNA"/>
</dbReference>
<feature type="domain" description="Glycosyl transferase family 25" evidence="1">
    <location>
        <begin position="51"/>
        <end position="123"/>
    </location>
</feature>